<accession>A0A1Z4JDS5</accession>
<reference evidence="1 2" key="1">
    <citation type="submission" date="2017-06" db="EMBL/GenBank/DDBJ databases">
        <title>Genome sequencing of cyanobaciteial culture collection at National Institute for Environmental Studies (NIES).</title>
        <authorList>
            <person name="Hirose Y."/>
            <person name="Shimura Y."/>
            <person name="Fujisawa T."/>
            <person name="Nakamura Y."/>
            <person name="Kawachi M."/>
        </authorList>
    </citation>
    <scope>NUCLEOTIDE SEQUENCE [LARGE SCALE GENOMIC DNA]</scope>
    <source>
        <strain evidence="1 2">NIES-2135</strain>
    </source>
</reference>
<proteinExistence type="predicted"/>
<dbReference type="AlphaFoldDB" id="A0A1Z4JDS5"/>
<evidence type="ECO:0000313" key="1">
    <source>
        <dbReference type="EMBL" id="BAY54828.1"/>
    </source>
</evidence>
<organism evidence="1 2">
    <name type="scientific">Leptolyngbya boryana NIES-2135</name>
    <dbReference type="NCBI Taxonomy" id="1973484"/>
    <lineage>
        <taxon>Bacteria</taxon>
        <taxon>Bacillati</taxon>
        <taxon>Cyanobacteriota</taxon>
        <taxon>Cyanophyceae</taxon>
        <taxon>Leptolyngbyales</taxon>
        <taxon>Leptolyngbyaceae</taxon>
        <taxon>Leptolyngbya group</taxon>
        <taxon>Leptolyngbya</taxon>
    </lineage>
</organism>
<protein>
    <submittedName>
        <fullName evidence="1">Uncharacterized protein</fullName>
    </submittedName>
</protein>
<dbReference type="InterPro" id="IPR053773">
    <property type="entry name" value="Vpar_1526-like"/>
</dbReference>
<evidence type="ECO:0000313" key="2">
    <source>
        <dbReference type="Proteomes" id="UP000217895"/>
    </source>
</evidence>
<dbReference type="NCBIfam" id="NF045477">
    <property type="entry name" value="LPO_1073_dom"/>
    <property type="match status" value="1"/>
</dbReference>
<gene>
    <name evidence="1" type="ORF">NIES2135_16460</name>
</gene>
<dbReference type="EMBL" id="AP018203">
    <property type="protein sequence ID" value="BAY54828.1"/>
    <property type="molecule type" value="Genomic_DNA"/>
</dbReference>
<name>A0A1Z4JDS5_LEPBY</name>
<dbReference type="Proteomes" id="UP000217895">
    <property type="component" value="Chromosome"/>
</dbReference>
<keyword evidence="2" id="KW-1185">Reference proteome</keyword>
<sequence length="349" mass="39034">MLNKDQEQNVAQGSTAIQAGGDVTITGLTYTEVRNVALDVFKANFYELAGVAKEIARARAEEITEAFLSKLQQENSNGFKKSNDPDFQYALFTVQKEYARNGDKELGDLLVDLLVDRSKQEQRDILQIVLNESLITAPKLTENQLAALAVVFLFRYTQNFRVGNHQMFGEYLDTHVAPFASKLVKNIACYQHLEFSGSGAIGLGEISLEKILGKTYQGLFLKGFEEKEITDRSISIGIAQGFFIQCLNDPSKLQVRAINKESLDKALEECAISAEERVQIHALFDLGKMNDSEIKDKCIEIKSYMSNLFETWSESTMKNFKLTSVGIAIGHANIKRLTGEFTNLSAWIN</sequence>